<gene>
    <name evidence="2" type="ORF">C1SCF055_LOCUS19201</name>
</gene>
<dbReference type="Gene3D" id="2.60.40.10">
    <property type="entry name" value="Immunoglobulins"/>
    <property type="match status" value="1"/>
</dbReference>
<evidence type="ECO:0000313" key="3">
    <source>
        <dbReference type="EMBL" id="CAL4779676.1"/>
    </source>
</evidence>
<protein>
    <submittedName>
        <fullName evidence="3">Potassium voltage-gated channel subfamily F member 1</fullName>
    </submittedName>
</protein>
<comment type="caution">
    <text evidence="2">The sequence shown here is derived from an EMBL/GenBank/DDBJ whole genome shotgun (WGS) entry which is preliminary data.</text>
</comment>
<proteinExistence type="predicted"/>
<name>A0A9P1CIN9_9DINO</name>
<reference evidence="3 4" key="2">
    <citation type="submission" date="2024-05" db="EMBL/GenBank/DDBJ databases">
        <authorList>
            <person name="Chen Y."/>
            <person name="Shah S."/>
            <person name="Dougan E. K."/>
            <person name="Thang M."/>
            <person name="Chan C."/>
        </authorList>
    </citation>
    <scope>NUCLEOTIDE SEQUENCE [LARGE SCALE GENOMIC DNA]</scope>
</reference>
<dbReference type="EMBL" id="CAMXCT030001702">
    <property type="protein sequence ID" value="CAL4779676.1"/>
    <property type="molecule type" value="Genomic_DNA"/>
</dbReference>
<organism evidence="2">
    <name type="scientific">Cladocopium goreaui</name>
    <dbReference type="NCBI Taxonomy" id="2562237"/>
    <lineage>
        <taxon>Eukaryota</taxon>
        <taxon>Sar</taxon>
        <taxon>Alveolata</taxon>
        <taxon>Dinophyceae</taxon>
        <taxon>Suessiales</taxon>
        <taxon>Symbiodiniaceae</taxon>
        <taxon>Cladocopium</taxon>
    </lineage>
</organism>
<dbReference type="InterPro" id="IPR013783">
    <property type="entry name" value="Ig-like_fold"/>
</dbReference>
<accession>A0A9P1CIN9</accession>
<dbReference type="EMBL" id="CAMXCT020001702">
    <property type="protein sequence ID" value="CAL1145739.1"/>
    <property type="molecule type" value="Genomic_DNA"/>
</dbReference>
<dbReference type="EMBL" id="CAMXCT010001702">
    <property type="protein sequence ID" value="CAI3992364.1"/>
    <property type="molecule type" value="Genomic_DNA"/>
</dbReference>
<dbReference type="OrthoDB" id="661148at2759"/>
<feature type="region of interest" description="Disordered" evidence="1">
    <location>
        <begin position="16"/>
        <end position="80"/>
    </location>
</feature>
<reference evidence="2" key="1">
    <citation type="submission" date="2022-10" db="EMBL/GenBank/DDBJ databases">
        <authorList>
            <person name="Chen Y."/>
            <person name="Dougan E. K."/>
            <person name="Chan C."/>
            <person name="Rhodes N."/>
            <person name="Thang M."/>
        </authorList>
    </citation>
    <scope>NUCLEOTIDE SEQUENCE</scope>
</reference>
<dbReference type="Proteomes" id="UP001152797">
    <property type="component" value="Unassembled WGS sequence"/>
</dbReference>
<evidence type="ECO:0000313" key="2">
    <source>
        <dbReference type="EMBL" id="CAI3992364.1"/>
    </source>
</evidence>
<sequence>MASEASAELEAKLLKRRQKCEGAHAPSPPTKKGNRVWSDEMAKTVSQQRRARLTQGDSRLDIVPPSSASSSSSRPKASSSSRRPFFFAAGLVAALCLLGAVVCRQEEVDVNLPNESDFTTDVPEAVETEVKREDVAANDTAKTVEATATTKAEAQPPEMEPAEEEVPFDREHFSAMVKESAIQPHHSSVAADSRAPRDLTEEWQQFLSENPTIGQVYRLGRLTVTESSSRPVRVTVNITLTNLGSSTWPAHAAVQIAHGADLGMDTLPLGRVTSPGEHRKVTLHLKVPRQADAPSCIWALSLDGRVFGVLLLLELDWIESTSAGLLGQATDNLQSARAYVHEVRPQAHDQALLPDLSRVGDVTEEWSADLAPTSVTQAYRIGSIEVASVARGAVLDLVLALENIGQDEWPEGTELKLVSGHSFGFESWDLDTPVHAGSVVQVAMPLKIDHKDAMVEESVWALSLAGHSFGPLLVLELRYNPR</sequence>
<keyword evidence="4" id="KW-1185">Reference proteome</keyword>
<evidence type="ECO:0000256" key="1">
    <source>
        <dbReference type="SAM" id="MobiDB-lite"/>
    </source>
</evidence>
<feature type="compositionally biased region" description="Low complexity" evidence="1">
    <location>
        <begin position="64"/>
        <end position="80"/>
    </location>
</feature>
<dbReference type="AlphaFoldDB" id="A0A9P1CIN9"/>
<evidence type="ECO:0000313" key="4">
    <source>
        <dbReference type="Proteomes" id="UP001152797"/>
    </source>
</evidence>